<dbReference type="Proteomes" id="UP000582659">
    <property type="component" value="Unassembled WGS sequence"/>
</dbReference>
<protein>
    <submittedName>
        <fullName evidence="2">(pine wood nematode) hypothetical protein</fullName>
    </submittedName>
</protein>
<name>A0A7I8WUD0_BURXY</name>
<proteinExistence type="predicted"/>
<organism evidence="2 3">
    <name type="scientific">Bursaphelenchus xylophilus</name>
    <name type="common">Pinewood nematode worm</name>
    <name type="synonym">Aphelenchoides xylophilus</name>
    <dbReference type="NCBI Taxonomy" id="6326"/>
    <lineage>
        <taxon>Eukaryota</taxon>
        <taxon>Metazoa</taxon>
        <taxon>Ecdysozoa</taxon>
        <taxon>Nematoda</taxon>
        <taxon>Chromadorea</taxon>
        <taxon>Rhabditida</taxon>
        <taxon>Tylenchina</taxon>
        <taxon>Tylenchomorpha</taxon>
        <taxon>Aphelenchoidea</taxon>
        <taxon>Aphelenchoididae</taxon>
        <taxon>Bursaphelenchus</taxon>
    </lineage>
</organism>
<evidence type="ECO:0000259" key="1">
    <source>
        <dbReference type="SMART" id="SM00225"/>
    </source>
</evidence>
<gene>
    <name evidence="2" type="ORF">BXYJ_LOCUS9436</name>
</gene>
<reference evidence="2" key="1">
    <citation type="submission" date="2020-09" db="EMBL/GenBank/DDBJ databases">
        <authorList>
            <person name="Kikuchi T."/>
        </authorList>
    </citation>
    <scope>NUCLEOTIDE SEQUENCE</scope>
    <source>
        <strain evidence="2">Ka4C1</strain>
    </source>
</reference>
<keyword evidence="3" id="KW-1185">Reference proteome</keyword>
<dbReference type="OrthoDB" id="5813706at2759"/>
<dbReference type="Pfam" id="PF00651">
    <property type="entry name" value="BTB"/>
    <property type="match status" value="1"/>
</dbReference>
<dbReference type="InterPro" id="IPR011333">
    <property type="entry name" value="SKP1/BTB/POZ_sf"/>
</dbReference>
<accession>A0A7I8WUD0</accession>
<dbReference type="InterPro" id="IPR000210">
    <property type="entry name" value="BTB/POZ_dom"/>
</dbReference>
<dbReference type="AlphaFoldDB" id="A0A7I8WUD0"/>
<sequence>MKLQSGCGYDDFAYPTRTRRDRVVVSGQIFYVNLGYLAEFSEYFAERIDDDDFVVEGVEPYDFLELLRVLFNCPKKKPIKDSNLVPVVNAACFFGVANVLKRCEEILQFCLNTLSHTDLMQLTQTISRYDRDNASLSLLVDKIAHFNENELQTLPFSKIPGDVVADVYTVRQISADREKKRRTKKGNRFWSTENFCCFF</sequence>
<dbReference type="SMART" id="SM00225">
    <property type="entry name" value="BTB"/>
    <property type="match status" value="1"/>
</dbReference>
<dbReference type="SMR" id="A0A7I8WUD0"/>
<evidence type="ECO:0000313" key="2">
    <source>
        <dbReference type="EMBL" id="CAD5226891.1"/>
    </source>
</evidence>
<dbReference type="EMBL" id="CAJFDI010000004">
    <property type="protein sequence ID" value="CAD5226891.1"/>
    <property type="molecule type" value="Genomic_DNA"/>
</dbReference>
<dbReference type="SUPFAM" id="SSF54695">
    <property type="entry name" value="POZ domain"/>
    <property type="match status" value="1"/>
</dbReference>
<dbReference type="Proteomes" id="UP000659654">
    <property type="component" value="Unassembled WGS sequence"/>
</dbReference>
<feature type="domain" description="BTB" evidence="1">
    <location>
        <begin position="19"/>
        <end position="111"/>
    </location>
</feature>
<dbReference type="EMBL" id="CAJFCV020000004">
    <property type="protein sequence ID" value="CAG9116457.1"/>
    <property type="molecule type" value="Genomic_DNA"/>
</dbReference>
<comment type="caution">
    <text evidence="2">The sequence shown here is derived from an EMBL/GenBank/DDBJ whole genome shotgun (WGS) entry which is preliminary data.</text>
</comment>
<evidence type="ECO:0000313" key="3">
    <source>
        <dbReference type="Proteomes" id="UP000659654"/>
    </source>
</evidence>
<dbReference type="Gene3D" id="3.30.710.10">
    <property type="entry name" value="Potassium Channel Kv1.1, Chain A"/>
    <property type="match status" value="1"/>
</dbReference>